<dbReference type="GO" id="GO:0019898">
    <property type="term" value="C:extrinsic component of membrane"/>
    <property type="evidence" value="ECO:0007669"/>
    <property type="project" value="InterPro"/>
</dbReference>
<evidence type="ECO:0000259" key="6">
    <source>
        <dbReference type="Pfam" id="PF25917"/>
    </source>
</evidence>
<dbReference type="Proteomes" id="UP000017831">
    <property type="component" value="Unassembled WGS sequence"/>
</dbReference>
<keyword evidence="2 3" id="KW-0175">Coiled coil</keyword>
<dbReference type="GO" id="GO:0030313">
    <property type="term" value="C:cell envelope"/>
    <property type="evidence" value="ECO:0007669"/>
    <property type="project" value="UniProtKB-SubCell"/>
</dbReference>
<protein>
    <submittedName>
        <fullName evidence="9">Efflux transporter, RND family, MFP subunit</fullName>
    </submittedName>
</protein>
<dbReference type="NCBIfam" id="TIGR01730">
    <property type="entry name" value="RND_mfp"/>
    <property type="match status" value="1"/>
</dbReference>
<feature type="coiled-coil region" evidence="3">
    <location>
        <begin position="121"/>
        <end position="186"/>
    </location>
</feature>
<evidence type="ECO:0000259" key="7">
    <source>
        <dbReference type="Pfam" id="PF25954"/>
    </source>
</evidence>
<keyword evidence="4" id="KW-0812">Transmembrane</keyword>
<dbReference type="HOGENOM" id="CLU_018816_1_2_10"/>
<dbReference type="InterPro" id="IPR058792">
    <property type="entry name" value="Beta-barrel_RND_2"/>
</dbReference>
<dbReference type="GO" id="GO:0015562">
    <property type="term" value="F:efflux transmembrane transporter activity"/>
    <property type="evidence" value="ECO:0007669"/>
    <property type="project" value="TreeGrafter"/>
</dbReference>
<evidence type="ECO:0000259" key="5">
    <source>
        <dbReference type="Pfam" id="PF25876"/>
    </source>
</evidence>
<dbReference type="STRING" id="1121098.HMPREF1534_00015"/>
<accession>U6RQ55</accession>
<dbReference type="AlphaFoldDB" id="U6RQ55"/>
<dbReference type="InterPro" id="IPR058625">
    <property type="entry name" value="MdtA-like_BSH"/>
</dbReference>
<feature type="transmembrane region" description="Helical" evidence="4">
    <location>
        <begin position="20"/>
        <end position="38"/>
    </location>
</feature>
<dbReference type="InterPro" id="IPR058637">
    <property type="entry name" value="YknX-like_C"/>
</dbReference>
<comment type="similarity">
    <text evidence="1">Belongs to the membrane fusion protein (MFP) (TC 8.A.1) family.</text>
</comment>
<dbReference type="Gene3D" id="2.40.30.170">
    <property type="match status" value="1"/>
</dbReference>
<comment type="caution">
    <text evidence="9">The sequence shown here is derived from an EMBL/GenBank/DDBJ whole genome shotgun (WGS) entry which is preliminary data.</text>
</comment>
<dbReference type="GO" id="GO:1990961">
    <property type="term" value="P:xenobiotic detoxification by transmembrane export across the plasma membrane"/>
    <property type="evidence" value="ECO:0007669"/>
    <property type="project" value="InterPro"/>
</dbReference>
<dbReference type="PANTHER" id="PTHR30469:SF36">
    <property type="entry name" value="BLL3903 PROTEIN"/>
    <property type="match status" value="1"/>
</dbReference>
<keyword evidence="4" id="KW-1133">Transmembrane helix</keyword>
<sequence length="371" mass="41031">MIAFIGNQISEKHMNKRIKWGIILTIGIGLSGLGIYQFTPHENEELTAADALPRENKSKTLKVNAQVITPHLLTDEILVTGRLVPDEEVNLSFETSGKITDIFFTEGSSVKRGELLAKVNDRQLQAQLKRLEAQIPLAEDRVFRQNALLQRDAVSKEAYEQVKTELATLNADIENIKASIDMTELRAPFDGIIGLRQVSVGAYASPTTVVAKLTKVSPLKVEFAVPERYAREIKKGMNLDFRVEGRLNAYPAQVYATESSLDMETHSLNIRAIYPNRNGELLPGRYADIQLKQKEIADAIAIPSEAIVPEMGKNKVFVYRNGVAEPTDVVVGIRTESEIQIVQGLAIGDTILTSGTLQLRKGMPVEIQALN</sequence>
<dbReference type="Pfam" id="PF25917">
    <property type="entry name" value="BSH_RND"/>
    <property type="match status" value="1"/>
</dbReference>
<evidence type="ECO:0000259" key="8">
    <source>
        <dbReference type="Pfam" id="PF25989"/>
    </source>
</evidence>
<feature type="domain" description="CusB-like beta-barrel" evidence="7">
    <location>
        <begin position="221"/>
        <end position="294"/>
    </location>
</feature>
<keyword evidence="10" id="KW-1185">Reference proteome</keyword>
<feature type="domain" description="Multidrug resistance protein MdtA-like alpha-helical hairpin" evidence="5">
    <location>
        <begin position="122"/>
        <end position="182"/>
    </location>
</feature>
<dbReference type="PATRIC" id="fig|1121098.3.peg.15"/>
<organism evidence="9 10">
    <name type="scientific">Phocaeicola massiliensis B84634 = Timone 84634 = DSM 17679 = JCM 13223</name>
    <dbReference type="NCBI Taxonomy" id="1121098"/>
    <lineage>
        <taxon>Bacteria</taxon>
        <taxon>Pseudomonadati</taxon>
        <taxon>Bacteroidota</taxon>
        <taxon>Bacteroidia</taxon>
        <taxon>Bacteroidales</taxon>
        <taxon>Bacteroidaceae</taxon>
        <taxon>Phocaeicola</taxon>
    </lineage>
</organism>
<proteinExistence type="inferred from homology"/>
<dbReference type="Pfam" id="PF25876">
    <property type="entry name" value="HH_MFP_RND"/>
    <property type="match status" value="1"/>
</dbReference>
<evidence type="ECO:0000256" key="1">
    <source>
        <dbReference type="ARBA" id="ARBA00009477"/>
    </source>
</evidence>
<dbReference type="InterPro" id="IPR030190">
    <property type="entry name" value="MacA_alpha-hairpin_sf"/>
</dbReference>
<dbReference type="EMBL" id="AQHY01000001">
    <property type="protein sequence ID" value="EOA58729.1"/>
    <property type="molecule type" value="Genomic_DNA"/>
</dbReference>
<name>U6RQ55_9BACT</name>
<dbReference type="PANTHER" id="PTHR30469">
    <property type="entry name" value="MULTIDRUG RESISTANCE PROTEIN MDTA"/>
    <property type="match status" value="1"/>
</dbReference>
<dbReference type="GO" id="GO:1990195">
    <property type="term" value="C:macrolide transmembrane transporter complex"/>
    <property type="evidence" value="ECO:0007669"/>
    <property type="project" value="InterPro"/>
</dbReference>
<dbReference type="SUPFAM" id="SSF111369">
    <property type="entry name" value="HlyD-like secretion proteins"/>
    <property type="match status" value="1"/>
</dbReference>
<dbReference type="GO" id="GO:1990281">
    <property type="term" value="C:efflux pump complex"/>
    <property type="evidence" value="ECO:0007669"/>
    <property type="project" value="TreeGrafter"/>
</dbReference>
<dbReference type="Gene3D" id="2.40.50.100">
    <property type="match status" value="1"/>
</dbReference>
<dbReference type="InterPro" id="IPR006143">
    <property type="entry name" value="RND_pump_MFP"/>
</dbReference>
<dbReference type="eggNOG" id="COG0845">
    <property type="taxonomic scope" value="Bacteria"/>
</dbReference>
<gene>
    <name evidence="9" type="ORF">HMPREF1534_00015</name>
</gene>
<dbReference type="InterPro" id="IPR058624">
    <property type="entry name" value="MdtA-like_HH"/>
</dbReference>
<dbReference type="Pfam" id="PF25989">
    <property type="entry name" value="YknX_C"/>
    <property type="match status" value="1"/>
</dbReference>
<evidence type="ECO:0000256" key="4">
    <source>
        <dbReference type="SAM" id="Phobius"/>
    </source>
</evidence>
<feature type="domain" description="YknX-like C-terminal permuted SH3-like" evidence="8">
    <location>
        <begin position="299"/>
        <end position="367"/>
    </location>
</feature>
<evidence type="ECO:0000256" key="2">
    <source>
        <dbReference type="ARBA" id="ARBA00023054"/>
    </source>
</evidence>
<reference evidence="9 10" key="1">
    <citation type="submission" date="2013-04" db="EMBL/GenBank/DDBJ databases">
        <title>The Genome Sequence of Bacteroides massiliensis DSM 17679.</title>
        <authorList>
            <consortium name="The Broad Institute Genomics Platform"/>
            <person name="Earl A."/>
            <person name="Ward D."/>
            <person name="Feldgarden M."/>
            <person name="Gevers D."/>
            <person name="Martens E."/>
            <person name="Fenner L."/>
            <person name="Roux V."/>
            <person name="Mallet M.N."/>
            <person name="Raoult D."/>
            <person name="Walker B."/>
            <person name="Young S."/>
            <person name="Zeng Q."/>
            <person name="Gargeya S."/>
            <person name="Fitzgerald M."/>
            <person name="Haas B."/>
            <person name="Abouelleil A."/>
            <person name="Allen A.W."/>
            <person name="Alvarado L."/>
            <person name="Arachchi H.M."/>
            <person name="Berlin A.M."/>
            <person name="Chapman S.B."/>
            <person name="Gainer-Dewar J."/>
            <person name="Goldberg J."/>
            <person name="Griggs A."/>
            <person name="Gujja S."/>
            <person name="Hansen M."/>
            <person name="Howarth C."/>
            <person name="Imamovic A."/>
            <person name="Ireland A."/>
            <person name="Larimer J."/>
            <person name="McCowan C."/>
            <person name="Murphy C."/>
            <person name="Pearson M."/>
            <person name="Poon T.W."/>
            <person name="Priest M."/>
            <person name="Roberts A."/>
            <person name="Saif S."/>
            <person name="Shea T."/>
            <person name="Sisk P."/>
            <person name="Sykes S."/>
            <person name="Wortman J."/>
            <person name="Nusbaum C."/>
            <person name="Birren B."/>
        </authorList>
    </citation>
    <scope>NUCLEOTIDE SEQUENCE [LARGE SCALE GENOMIC DNA]</scope>
    <source>
        <strain evidence="10">B84634 / Timone 84634 / DSM 17679 / JCM 13223</strain>
    </source>
</reference>
<keyword evidence="4" id="KW-0472">Membrane</keyword>
<feature type="domain" description="Multidrug resistance protein MdtA-like barrel-sandwich hybrid" evidence="6">
    <location>
        <begin position="92"/>
        <end position="205"/>
    </location>
</feature>
<dbReference type="Gene3D" id="6.10.140.1990">
    <property type="match status" value="1"/>
</dbReference>
<evidence type="ECO:0000313" key="9">
    <source>
        <dbReference type="EMBL" id="EOA58729.1"/>
    </source>
</evidence>
<evidence type="ECO:0000313" key="10">
    <source>
        <dbReference type="Proteomes" id="UP000017831"/>
    </source>
</evidence>
<dbReference type="Pfam" id="PF25954">
    <property type="entry name" value="Beta-barrel_RND_2"/>
    <property type="match status" value="1"/>
</dbReference>
<evidence type="ECO:0000256" key="3">
    <source>
        <dbReference type="SAM" id="Coils"/>
    </source>
</evidence>
<dbReference type="Gene3D" id="2.40.420.20">
    <property type="match status" value="1"/>
</dbReference>